<reference evidence="1" key="1">
    <citation type="submission" date="2021-06" db="EMBL/GenBank/DDBJ databases">
        <authorList>
            <person name="Hodson N. C."/>
            <person name="Mongue J. A."/>
            <person name="Jaron S. K."/>
        </authorList>
    </citation>
    <scope>NUCLEOTIDE SEQUENCE</scope>
</reference>
<dbReference type="PANTHER" id="PTHR15437:SF7">
    <property type="entry name" value="TRANSCRIPTION TERMINATION FACTOR 5, MITOCHONDRIAL"/>
    <property type="match status" value="1"/>
</dbReference>
<proteinExistence type="predicted"/>
<protein>
    <recommendedName>
        <fullName evidence="3">Transcription termination factor 5, mitochondrial</fullName>
    </recommendedName>
</protein>
<sequence>MSVPATANFKKHPIKLREADIPSVVKSNRRKVEKVRLGNMISFPVQTVRSSLLPALKYGCRFYAKGNKRTVAKLAEETRVTENNDKLVNLLEVTPACTQKIMERKRDIVNVKSERLQQIPRILDMYGFPPMSHVAMPSLLTVSPSYLENKILIFKETGINYKNAILLNKFKKIMSKLISTLRNTGVLPRKVNVAQNYIDALAISDKETSFIQDVVPSDVENMELCQLRTLIMEAYLALVLNCDTKISQNIIQIYPTINMRSFCRIKATVEILKECFGFDCVKIQKNGYLILIPPDKLRILHSSIKTLADTPLVELALSCPKLLTQTPESLLQVERDCQLHGISMQQVAKFPEILHMSNSTVRHRLEELERNPELRVLKNHPRVSRLIYYQPTVKKRLQQLNSRPSSLNVLASEFKRYERFLGEKTRWNGSDIFLFLESRITGVNKTQSEYRKKLQVNPNWRSCSIKNMKEVLDFLQLEEKLDDSIIFEALSIVIYPVEKIKTAFQETISSREAQVTDRYFLNMVLYMMEKEKCFDFSDGVLSTGYTEL</sequence>
<dbReference type="InterPro" id="IPR003690">
    <property type="entry name" value="MTERF"/>
</dbReference>
<dbReference type="EMBL" id="CAJVCH010110983">
    <property type="protein sequence ID" value="CAG7724557.1"/>
    <property type="molecule type" value="Genomic_DNA"/>
</dbReference>
<organism evidence="1 2">
    <name type="scientific">Allacma fusca</name>
    <dbReference type="NCBI Taxonomy" id="39272"/>
    <lineage>
        <taxon>Eukaryota</taxon>
        <taxon>Metazoa</taxon>
        <taxon>Ecdysozoa</taxon>
        <taxon>Arthropoda</taxon>
        <taxon>Hexapoda</taxon>
        <taxon>Collembola</taxon>
        <taxon>Symphypleona</taxon>
        <taxon>Sminthuridae</taxon>
        <taxon>Allacma</taxon>
    </lineage>
</organism>
<keyword evidence="2" id="KW-1185">Reference proteome</keyword>
<name>A0A8J2JTV3_9HEXA</name>
<dbReference type="GO" id="GO:0003676">
    <property type="term" value="F:nucleic acid binding"/>
    <property type="evidence" value="ECO:0007669"/>
    <property type="project" value="InterPro"/>
</dbReference>
<gene>
    <name evidence="1" type="ORF">AFUS01_LOCUS13570</name>
</gene>
<dbReference type="OrthoDB" id="10064535at2759"/>
<accession>A0A8J2JTV3</accession>
<evidence type="ECO:0008006" key="3">
    <source>
        <dbReference type="Google" id="ProtNLM"/>
    </source>
</evidence>
<dbReference type="GO" id="GO:0006393">
    <property type="term" value="P:termination of mitochondrial transcription"/>
    <property type="evidence" value="ECO:0007669"/>
    <property type="project" value="TreeGrafter"/>
</dbReference>
<comment type="caution">
    <text evidence="1">The sequence shown here is derived from an EMBL/GenBank/DDBJ whole genome shotgun (WGS) entry which is preliminary data.</text>
</comment>
<dbReference type="AlphaFoldDB" id="A0A8J2JTV3"/>
<dbReference type="Proteomes" id="UP000708208">
    <property type="component" value="Unassembled WGS sequence"/>
</dbReference>
<dbReference type="PANTHER" id="PTHR15437">
    <property type="entry name" value="TRANSCRIPTION TERMINATION FACTOR, MITOCHONDRIAL"/>
    <property type="match status" value="1"/>
</dbReference>
<dbReference type="GO" id="GO:0005759">
    <property type="term" value="C:mitochondrial matrix"/>
    <property type="evidence" value="ECO:0007669"/>
    <property type="project" value="TreeGrafter"/>
</dbReference>
<evidence type="ECO:0000313" key="1">
    <source>
        <dbReference type="EMBL" id="CAG7724557.1"/>
    </source>
</evidence>
<evidence type="ECO:0000313" key="2">
    <source>
        <dbReference type="Proteomes" id="UP000708208"/>
    </source>
</evidence>